<accession>A0A2G2ZGI2</accession>
<proteinExistence type="predicted"/>
<dbReference type="STRING" id="4072.A0A2G2ZGI2"/>
<keyword evidence="8" id="KW-1185">Reference proteome</keyword>
<dbReference type="InterPro" id="IPR038508">
    <property type="entry name" value="ArfGAP_dom_sf"/>
</dbReference>
<evidence type="ECO:0000256" key="1">
    <source>
        <dbReference type="ARBA" id="ARBA00022468"/>
    </source>
</evidence>
<evidence type="ECO:0000256" key="4">
    <source>
        <dbReference type="ARBA" id="ARBA00022833"/>
    </source>
</evidence>
<keyword evidence="1" id="KW-0343">GTPase activation</keyword>
<sequence length="110" mass="12455">MVFAASKEAHYQDGQEAMCKAETTGNDDCPVTIKLVTPPACVLDTWTLDKMCFDCNAKNPTWALVTYGIFLCIDCSVVHRRLGPRDAVFIDGWAGGFDWTRRFRHFPMNF</sequence>
<dbReference type="GO" id="GO:0008270">
    <property type="term" value="F:zinc ion binding"/>
    <property type="evidence" value="ECO:0007669"/>
    <property type="project" value="UniProtKB-KW"/>
</dbReference>
<dbReference type="Proteomes" id="UP000222542">
    <property type="component" value="Unassembled WGS sequence"/>
</dbReference>
<dbReference type="PANTHER" id="PTHR45686:SF4">
    <property type="entry name" value="ADP-RIBOSYLATION FACTOR GTPASE ACTIVATING PROTEIN 3, ISOFORM H"/>
    <property type="match status" value="1"/>
</dbReference>
<keyword evidence="4" id="KW-0862">Zinc</keyword>
<evidence type="ECO:0000256" key="2">
    <source>
        <dbReference type="ARBA" id="ARBA00022723"/>
    </source>
</evidence>
<protein>
    <recommendedName>
        <fullName evidence="6">Arf-GAP domain-containing protein</fullName>
    </recommendedName>
</protein>
<dbReference type="SUPFAM" id="SSF57863">
    <property type="entry name" value="ArfGap/RecO-like zinc finger"/>
    <property type="match status" value="1"/>
</dbReference>
<reference evidence="7 8" key="1">
    <citation type="journal article" date="2014" name="Nat. Genet.">
        <title>Genome sequence of the hot pepper provides insights into the evolution of pungency in Capsicum species.</title>
        <authorList>
            <person name="Kim S."/>
            <person name="Park M."/>
            <person name="Yeom S.I."/>
            <person name="Kim Y.M."/>
            <person name="Lee J.M."/>
            <person name="Lee H.A."/>
            <person name="Seo E."/>
            <person name="Choi J."/>
            <person name="Cheong K."/>
            <person name="Kim K.T."/>
            <person name="Jung K."/>
            <person name="Lee G.W."/>
            <person name="Oh S.K."/>
            <person name="Bae C."/>
            <person name="Kim S.B."/>
            <person name="Lee H.Y."/>
            <person name="Kim S.Y."/>
            <person name="Kim M.S."/>
            <person name="Kang B.C."/>
            <person name="Jo Y.D."/>
            <person name="Yang H.B."/>
            <person name="Jeong H.J."/>
            <person name="Kang W.H."/>
            <person name="Kwon J.K."/>
            <person name="Shin C."/>
            <person name="Lim J.Y."/>
            <person name="Park J.H."/>
            <person name="Huh J.H."/>
            <person name="Kim J.S."/>
            <person name="Kim B.D."/>
            <person name="Cohen O."/>
            <person name="Paran I."/>
            <person name="Suh M.C."/>
            <person name="Lee S.B."/>
            <person name="Kim Y.K."/>
            <person name="Shin Y."/>
            <person name="Noh S.J."/>
            <person name="Park J."/>
            <person name="Seo Y.S."/>
            <person name="Kwon S.Y."/>
            <person name="Kim H.A."/>
            <person name="Park J.M."/>
            <person name="Kim H.J."/>
            <person name="Choi S.B."/>
            <person name="Bosland P.W."/>
            <person name="Reeves G."/>
            <person name="Jo S.H."/>
            <person name="Lee B.W."/>
            <person name="Cho H.T."/>
            <person name="Choi H.S."/>
            <person name="Lee M.S."/>
            <person name="Yu Y."/>
            <person name="Do Choi Y."/>
            <person name="Park B.S."/>
            <person name="van Deynze A."/>
            <person name="Ashrafi H."/>
            <person name="Hill T."/>
            <person name="Kim W.T."/>
            <person name="Pai H.S."/>
            <person name="Ahn H.K."/>
            <person name="Yeam I."/>
            <person name="Giovannoni J.J."/>
            <person name="Rose J.K."/>
            <person name="Sorensen I."/>
            <person name="Lee S.J."/>
            <person name="Kim R.W."/>
            <person name="Choi I.Y."/>
            <person name="Choi B.S."/>
            <person name="Lim J.S."/>
            <person name="Lee Y.H."/>
            <person name="Choi D."/>
        </authorList>
    </citation>
    <scope>NUCLEOTIDE SEQUENCE [LARGE SCALE GENOMIC DNA]</scope>
    <source>
        <strain evidence="8">cv. CM334</strain>
    </source>
</reference>
<dbReference type="InterPro" id="IPR037278">
    <property type="entry name" value="ARFGAP/RecO"/>
</dbReference>
<dbReference type="PANTHER" id="PTHR45686">
    <property type="entry name" value="ADP-RIBOSYLATION FACTOR GTPASE ACTIVATING PROTEIN 3, ISOFORM H-RELATED"/>
    <property type="match status" value="1"/>
</dbReference>
<dbReference type="Gramene" id="PHT81025">
    <property type="protein sequence ID" value="PHT81025"/>
    <property type="gene ID" value="T459_14040"/>
</dbReference>
<evidence type="ECO:0000313" key="8">
    <source>
        <dbReference type="Proteomes" id="UP000222542"/>
    </source>
</evidence>
<comment type="caution">
    <text evidence="7">The sequence shown here is derived from an EMBL/GenBank/DDBJ whole genome shotgun (WGS) entry which is preliminary data.</text>
</comment>
<dbReference type="Pfam" id="PF01412">
    <property type="entry name" value="ArfGap"/>
    <property type="match status" value="1"/>
</dbReference>
<dbReference type="Gene3D" id="1.10.220.150">
    <property type="entry name" value="Arf GTPase activating protein"/>
    <property type="match status" value="1"/>
</dbReference>
<gene>
    <name evidence="7" type="ORF">T459_14040</name>
</gene>
<evidence type="ECO:0000256" key="3">
    <source>
        <dbReference type="ARBA" id="ARBA00022771"/>
    </source>
</evidence>
<keyword evidence="3 5" id="KW-0863">Zinc-finger</keyword>
<evidence type="ECO:0000259" key="6">
    <source>
        <dbReference type="PROSITE" id="PS50115"/>
    </source>
</evidence>
<dbReference type="GO" id="GO:0005096">
    <property type="term" value="F:GTPase activator activity"/>
    <property type="evidence" value="ECO:0007669"/>
    <property type="project" value="UniProtKB-KW"/>
</dbReference>
<dbReference type="PROSITE" id="PS50115">
    <property type="entry name" value="ARFGAP"/>
    <property type="match status" value="1"/>
</dbReference>
<reference evidence="7 8" key="2">
    <citation type="journal article" date="2017" name="Genome Biol.">
        <title>New reference genome sequences of hot pepper reveal the massive evolution of plant disease-resistance genes by retroduplication.</title>
        <authorList>
            <person name="Kim S."/>
            <person name="Park J."/>
            <person name="Yeom S.I."/>
            <person name="Kim Y.M."/>
            <person name="Seo E."/>
            <person name="Kim K.T."/>
            <person name="Kim M.S."/>
            <person name="Lee J.M."/>
            <person name="Cheong K."/>
            <person name="Shin H.S."/>
            <person name="Kim S.B."/>
            <person name="Han K."/>
            <person name="Lee J."/>
            <person name="Park M."/>
            <person name="Lee H.A."/>
            <person name="Lee H.Y."/>
            <person name="Lee Y."/>
            <person name="Oh S."/>
            <person name="Lee J.H."/>
            <person name="Choi E."/>
            <person name="Choi E."/>
            <person name="Lee S.E."/>
            <person name="Jeon J."/>
            <person name="Kim H."/>
            <person name="Choi G."/>
            <person name="Song H."/>
            <person name="Lee J."/>
            <person name="Lee S.C."/>
            <person name="Kwon J.K."/>
            <person name="Lee H.Y."/>
            <person name="Koo N."/>
            <person name="Hong Y."/>
            <person name="Kim R.W."/>
            <person name="Kang W.H."/>
            <person name="Huh J.H."/>
            <person name="Kang B.C."/>
            <person name="Yang T.J."/>
            <person name="Lee Y.H."/>
            <person name="Bennetzen J.L."/>
            <person name="Choi D."/>
        </authorList>
    </citation>
    <scope>NUCLEOTIDE SEQUENCE [LARGE SCALE GENOMIC DNA]</scope>
    <source>
        <strain evidence="8">cv. CM334</strain>
    </source>
</reference>
<dbReference type="AlphaFoldDB" id="A0A2G2ZGI2"/>
<dbReference type="PRINTS" id="PR00405">
    <property type="entry name" value="REVINTRACTNG"/>
</dbReference>
<dbReference type="EMBL" id="AYRZ02000005">
    <property type="protein sequence ID" value="PHT81025.1"/>
    <property type="molecule type" value="Genomic_DNA"/>
</dbReference>
<feature type="domain" description="Arf-GAP" evidence="6">
    <location>
        <begin position="49"/>
        <end position="110"/>
    </location>
</feature>
<evidence type="ECO:0000313" key="7">
    <source>
        <dbReference type="EMBL" id="PHT81025.1"/>
    </source>
</evidence>
<organism evidence="7 8">
    <name type="scientific">Capsicum annuum</name>
    <name type="common">Capsicum pepper</name>
    <dbReference type="NCBI Taxonomy" id="4072"/>
    <lineage>
        <taxon>Eukaryota</taxon>
        <taxon>Viridiplantae</taxon>
        <taxon>Streptophyta</taxon>
        <taxon>Embryophyta</taxon>
        <taxon>Tracheophyta</taxon>
        <taxon>Spermatophyta</taxon>
        <taxon>Magnoliopsida</taxon>
        <taxon>eudicotyledons</taxon>
        <taxon>Gunneridae</taxon>
        <taxon>Pentapetalae</taxon>
        <taxon>asterids</taxon>
        <taxon>lamiids</taxon>
        <taxon>Solanales</taxon>
        <taxon>Solanaceae</taxon>
        <taxon>Solanoideae</taxon>
        <taxon>Capsiceae</taxon>
        <taxon>Capsicum</taxon>
    </lineage>
</organism>
<dbReference type="InterPro" id="IPR001164">
    <property type="entry name" value="ArfGAP_dom"/>
</dbReference>
<evidence type="ECO:0000256" key="5">
    <source>
        <dbReference type="PROSITE-ProRule" id="PRU00288"/>
    </source>
</evidence>
<keyword evidence="2" id="KW-0479">Metal-binding</keyword>
<name>A0A2G2ZGI2_CAPAN</name>